<evidence type="ECO:0000259" key="1">
    <source>
        <dbReference type="Pfam" id="PF00639"/>
    </source>
</evidence>
<evidence type="ECO:0000313" key="2">
    <source>
        <dbReference type="EMBL" id="SFI50969.1"/>
    </source>
</evidence>
<dbReference type="RefSeq" id="WP_090082127.1">
    <property type="nucleotide sequence ID" value="NZ_FOQT01000005.1"/>
</dbReference>
<keyword evidence="2" id="KW-0413">Isomerase</keyword>
<dbReference type="Gene3D" id="3.10.50.40">
    <property type="match status" value="1"/>
</dbReference>
<protein>
    <submittedName>
        <fullName evidence="2">Peptidyl-prolyl cis-trans isomerase SurA</fullName>
    </submittedName>
</protein>
<evidence type="ECO:0000313" key="3">
    <source>
        <dbReference type="Proteomes" id="UP000198931"/>
    </source>
</evidence>
<dbReference type="Pfam" id="PF00639">
    <property type="entry name" value="Rotamase"/>
    <property type="match status" value="1"/>
</dbReference>
<keyword evidence="3" id="KW-1185">Reference proteome</keyword>
<reference evidence="2 3" key="1">
    <citation type="submission" date="2016-10" db="EMBL/GenBank/DDBJ databases">
        <authorList>
            <person name="de Groot N.N."/>
        </authorList>
    </citation>
    <scope>NUCLEOTIDE SEQUENCE [LARGE SCALE GENOMIC DNA]</scope>
    <source>
        <strain evidence="2 3">DSM 26000</strain>
    </source>
</reference>
<dbReference type="InterPro" id="IPR046357">
    <property type="entry name" value="PPIase_dom_sf"/>
</dbReference>
<dbReference type="Proteomes" id="UP000198931">
    <property type="component" value="Unassembled WGS sequence"/>
</dbReference>
<dbReference type="AlphaFoldDB" id="A0A1I3ISQ1"/>
<feature type="domain" description="PpiC" evidence="1">
    <location>
        <begin position="214"/>
        <end position="285"/>
    </location>
</feature>
<dbReference type="SUPFAM" id="SSF54534">
    <property type="entry name" value="FKBP-like"/>
    <property type="match status" value="1"/>
</dbReference>
<dbReference type="InterPro" id="IPR000297">
    <property type="entry name" value="PPIase_PpiC"/>
</dbReference>
<name>A0A1I3ISQ1_9FLAO</name>
<organism evidence="2 3">
    <name type="scientific">Halpernia frigidisoli</name>
    <dbReference type="NCBI Taxonomy" id="1125876"/>
    <lineage>
        <taxon>Bacteria</taxon>
        <taxon>Pseudomonadati</taxon>
        <taxon>Bacteroidota</taxon>
        <taxon>Flavobacteriia</taxon>
        <taxon>Flavobacteriales</taxon>
        <taxon>Weeksellaceae</taxon>
        <taxon>Chryseobacterium group</taxon>
        <taxon>Halpernia</taxon>
    </lineage>
</organism>
<dbReference type="STRING" id="1125876.SAMN05443292_2766"/>
<dbReference type="EMBL" id="FOQT01000005">
    <property type="protein sequence ID" value="SFI50969.1"/>
    <property type="molecule type" value="Genomic_DNA"/>
</dbReference>
<dbReference type="OrthoDB" id="1212437at2"/>
<accession>A0A1I3ISQ1</accession>
<proteinExistence type="predicted"/>
<gene>
    <name evidence="2" type="ORF">SAMN05443292_2766</name>
</gene>
<dbReference type="GO" id="GO:0003755">
    <property type="term" value="F:peptidyl-prolyl cis-trans isomerase activity"/>
    <property type="evidence" value="ECO:0007669"/>
    <property type="project" value="InterPro"/>
</dbReference>
<sequence>MKKIIAFLLFVSVNTFCFSQYMIVGKDSISLANFKKDYLYGLQNSGVAETVKTTQDFYLLQQFAEEKKADTTATFRNGMARKESELRNKLFLPSNITEPLLNQFINDNKSERKVLVFIKEKAADDKTDYTSVYNEVKSGKMSMEEAMKKYMEKPGGSFYVKPGSLDDELYSEIKTLPKNGYTKLFQTSKIVAFAQNLDSRPSLGYIVFGTISYANDAAAAKMKTDIYSALKSGKKFPEIAKLYGSSDAEKNNGGLVTGSPTLPDAVYAALKGKKEGEYSEPVLVGDKYFVFYIYSLMPYDSDPKNKEFYKSQMMRSQYGELAQKNLIEYLKKQPTYKESATYTAIQKSYASLISEKKSDAVLYSFSNHKLTVEDLQKLLTEKVKDADKLKPEEWKGLLSLINSQFVYNSYEQDFALRSDIKPELDAAKRNFYSEFIFSGWLKQQLATHPEWFTEYYNKNKSKYTWESRADGRVAILTDETLEPSIKKEIADPKNWDSLKKKYEGKANEKTKTAVNFENGEMSETADVFKKYNVPFKKGVFTTKMGTKTLVIAIDSILPPSQMTEKESEEYLKDGVSEEQLNSIIERQRAKTKIIVQPEFLKDLEKNFKK</sequence>